<organism evidence="1">
    <name type="scientific">bioreactor metagenome</name>
    <dbReference type="NCBI Taxonomy" id="1076179"/>
    <lineage>
        <taxon>unclassified sequences</taxon>
        <taxon>metagenomes</taxon>
        <taxon>ecological metagenomes</taxon>
    </lineage>
</organism>
<name>A0A645EP02_9ZZZZ</name>
<comment type="caution">
    <text evidence="1">The sequence shown here is derived from an EMBL/GenBank/DDBJ whole genome shotgun (WGS) entry which is preliminary data.</text>
</comment>
<proteinExistence type="predicted"/>
<dbReference type="AlphaFoldDB" id="A0A645EP02"/>
<reference evidence="1" key="1">
    <citation type="submission" date="2019-08" db="EMBL/GenBank/DDBJ databases">
        <authorList>
            <person name="Kucharzyk K."/>
            <person name="Murdoch R.W."/>
            <person name="Higgins S."/>
            <person name="Loffler F."/>
        </authorList>
    </citation>
    <scope>NUCLEOTIDE SEQUENCE</scope>
</reference>
<sequence length="101" mass="10695">MLFGAADQVVVHAGHALVHIARASRGGLAVADRGLRAQLHEVARRAVVLGLGDIAAPEIFLAVFQHGLDLAADVVHRQRAVQRHFLAIDLSQALARPSAIS</sequence>
<gene>
    <name evidence="1" type="ORF">SDC9_150767</name>
</gene>
<evidence type="ECO:0000313" key="1">
    <source>
        <dbReference type="EMBL" id="MPN03537.1"/>
    </source>
</evidence>
<accession>A0A645EP02</accession>
<protein>
    <submittedName>
        <fullName evidence="1">Uncharacterized protein</fullName>
    </submittedName>
</protein>
<dbReference type="EMBL" id="VSSQ01049457">
    <property type="protein sequence ID" value="MPN03537.1"/>
    <property type="molecule type" value="Genomic_DNA"/>
</dbReference>